<feature type="transmembrane region" description="Helical" evidence="1">
    <location>
        <begin position="254"/>
        <end position="275"/>
    </location>
</feature>
<dbReference type="AlphaFoldDB" id="A0A2I1GBL9"/>
<name>A0A2I1GBL9_9GLOM</name>
<keyword evidence="3" id="KW-1185">Reference proteome</keyword>
<keyword evidence="1" id="KW-0812">Transmembrane</keyword>
<gene>
    <name evidence="2" type="ORF">RhiirA4_458126</name>
</gene>
<evidence type="ECO:0000313" key="3">
    <source>
        <dbReference type="Proteomes" id="UP000234323"/>
    </source>
</evidence>
<keyword evidence="1" id="KW-1133">Transmembrane helix</keyword>
<accession>A0A2I1GBL9</accession>
<dbReference type="Proteomes" id="UP000234323">
    <property type="component" value="Unassembled WGS sequence"/>
</dbReference>
<sequence length="392" mass="45283">MVAVGTSDPCKPGGGLNTIARGIFYKQQKNFDQSNLTISTYETISDIPDFSLCYTDPMQFPLIASNNITTDFNINTDITCRIRNEKCDATDACLCEGYFDRISNESWTDNCWTFSPFKSFDPSKRNEKKEISHLDSVNGSIILTIANRLPPTGNYFAIKFNYAFTNDSTLQYMTPNLYSFNRGYLVLIEFGIKIRKRYDNLFSKAYGFKSKLINATANVVIRELQQQAENSTILIIKPKDNLVYTEEETFQYNIGYIISSLGGFYSAIYGIYVLFFGPGKQSPWGITQKYMCCWDIRREYERKLAKRYVSEASIPLVDPFPYEDDENKDKNRLGIITKARIERLETMLEECYIDASYFKTLKGVVEANKAYERDYKPKKFDKDGKEIEKDYF</sequence>
<organism evidence="2 3">
    <name type="scientific">Rhizophagus irregularis</name>
    <dbReference type="NCBI Taxonomy" id="588596"/>
    <lineage>
        <taxon>Eukaryota</taxon>
        <taxon>Fungi</taxon>
        <taxon>Fungi incertae sedis</taxon>
        <taxon>Mucoromycota</taxon>
        <taxon>Glomeromycotina</taxon>
        <taxon>Glomeromycetes</taxon>
        <taxon>Glomerales</taxon>
        <taxon>Glomeraceae</taxon>
        <taxon>Rhizophagus</taxon>
    </lineage>
</organism>
<reference evidence="2 3" key="1">
    <citation type="submission" date="2015-10" db="EMBL/GenBank/DDBJ databases">
        <title>Genome analyses suggest a sexual origin of heterokaryosis in a supposedly ancient asexual fungus.</title>
        <authorList>
            <person name="Ropars J."/>
            <person name="Sedzielewska K."/>
            <person name="Noel J."/>
            <person name="Charron P."/>
            <person name="Farinelli L."/>
            <person name="Marton T."/>
            <person name="Kruger M."/>
            <person name="Pelin A."/>
            <person name="Brachmann A."/>
            <person name="Corradi N."/>
        </authorList>
    </citation>
    <scope>NUCLEOTIDE SEQUENCE [LARGE SCALE GENOMIC DNA]</scope>
    <source>
        <strain evidence="2 3">A4</strain>
    </source>
</reference>
<evidence type="ECO:0000256" key="1">
    <source>
        <dbReference type="SAM" id="Phobius"/>
    </source>
</evidence>
<dbReference type="VEuPathDB" id="FungiDB:RhiirFUN_004709"/>
<protein>
    <submittedName>
        <fullName evidence="2">Uncharacterized protein</fullName>
    </submittedName>
</protein>
<dbReference type="EMBL" id="LLXI01000291">
    <property type="protein sequence ID" value="PKY43981.1"/>
    <property type="molecule type" value="Genomic_DNA"/>
</dbReference>
<comment type="caution">
    <text evidence="2">The sequence shown here is derived from an EMBL/GenBank/DDBJ whole genome shotgun (WGS) entry which is preliminary data.</text>
</comment>
<keyword evidence="1" id="KW-0472">Membrane</keyword>
<dbReference type="VEuPathDB" id="FungiDB:FUN_024039"/>
<evidence type="ECO:0000313" key="2">
    <source>
        <dbReference type="EMBL" id="PKY43981.1"/>
    </source>
</evidence>
<dbReference type="VEuPathDB" id="FungiDB:RhiirA1_447649"/>
<proteinExistence type="predicted"/>